<reference evidence="1 2" key="1">
    <citation type="submission" date="2020-12" db="EMBL/GenBank/DDBJ databases">
        <title>Revised draft genomes of Rhodomicrobium vannielii ATCC 17100 and Rhodomicrobium udaipurense JA643.</title>
        <authorList>
            <person name="Conners E.M."/>
            <person name="Davenport E.J."/>
            <person name="Bose A."/>
        </authorList>
    </citation>
    <scope>NUCLEOTIDE SEQUENCE [LARGE SCALE GENOMIC DNA]</scope>
    <source>
        <strain evidence="1 2">JA643</strain>
    </source>
</reference>
<dbReference type="Proteomes" id="UP000623250">
    <property type="component" value="Unassembled WGS sequence"/>
</dbReference>
<evidence type="ECO:0000313" key="1">
    <source>
        <dbReference type="EMBL" id="MBJ7542516.1"/>
    </source>
</evidence>
<evidence type="ECO:0000313" key="2">
    <source>
        <dbReference type="Proteomes" id="UP000623250"/>
    </source>
</evidence>
<dbReference type="RefSeq" id="WP_013418440.1">
    <property type="nucleotide sequence ID" value="NZ_JAEMUK010000006.1"/>
</dbReference>
<protein>
    <submittedName>
        <fullName evidence="1">Ferritin-like domain-containing protein</fullName>
    </submittedName>
</protein>
<dbReference type="InterPro" id="IPR010287">
    <property type="entry name" value="DUF892_YciF-like"/>
</dbReference>
<dbReference type="AlphaFoldDB" id="A0A8I1KJ59"/>
<comment type="caution">
    <text evidence="1">The sequence shown here is derived from an EMBL/GenBank/DDBJ whole genome shotgun (WGS) entry which is preliminary data.</text>
</comment>
<dbReference type="EMBL" id="JAEMUK010000006">
    <property type="protein sequence ID" value="MBJ7542516.1"/>
    <property type="molecule type" value="Genomic_DNA"/>
</dbReference>
<dbReference type="SUPFAM" id="SSF47240">
    <property type="entry name" value="Ferritin-like"/>
    <property type="match status" value="1"/>
</dbReference>
<dbReference type="PANTHER" id="PTHR30565:SF9">
    <property type="entry name" value="PROTEIN YCIF"/>
    <property type="match status" value="1"/>
</dbReference>
<gene>
    <name evidence="1" type="ORF">JDN41_02980</name>
</gene>
<name>A0A8I1KJ59_9HYPH</name>
<organism evidence="1 2">
    <name type="scientific">Rhodomicrobium udaipurense</name>
    <dbReference type="NCBI Taxonomy" id="1202716"/>
    <lineage>
        <taxon>Bacteria</taxon>
        <taxon>Pseudomonadati</taxon>
        <taxon>Pseudomonadota</taxon>
        <taxon>Alphaproteobacteria</taxon>
        <taxon>Hyphomicrobiales</taxon>
        <taxon>Hyphomicrobiaceae</taxon>
        <taxon>Rhodomicrobium</taxon>
    </lineage>
</organism>
<dbReference type="PANTHER" id="PTHR30565">
    <property type="entry name" value="PROTEIN YCIF"/>
    <property type="match status" value="1"/>
</dbReference>
<sequence length="172" mass="19630">MAEDAERAKDVFITGLQNAHALENQALELMNRQIERIENYPDIKAKLQQHIEETHGQIERLEKILEERGQSRSVLKDNLLSITGNMAAITHAFTQDEIIKNSIANFAFENFEIASYKSLLELADLTGQAEAKQPLEQSLREEEQMALWLDQHLPQVTSTYLHRYAANEKAGL</sequence>
<dbReference type="InterPro" id="IPR012347">
    <property type="entry name" value="Ferritin-like"/>
</dbReference>
<dbReference type="InterPro" id="IPR047114">
    <property type="entry name" value="YciF"/>
</dbReference>
<keyword evidence="2" id="KW-1185">Reference proteome</keyword>
<accession>A0A8I1KJ59</accession>
<dbReference type="InterPro" id="IPR009078">
    <property type="entry name" value="Ferritin-like_SF"/>
</dbReference>
<dbReference type="Pfam" id="PF05974">
    <property type="entry name" value="DUF892"/>
    <property type="match status" value="1"/>
</dbReference>
<proteinExistence type="predicted"/>
<dbReference type="Gene3D" id="1.20.1260.10">
    <property type="match status" value="1"/>
</dbReference>